<evidence type="ECO:0000256" key="1">
    <source>
        <dbReference type="ARBA" id="ARBA00023002"/>
    </source>
</evidence>
<protein>
    <recommendedName>
        <fullName evidence="2">Alcohol dehydrogenase-like N-terminal domain-containing protein</fullName>
    </recommendedName>
</protein>
<dbReference type="InterPro" id="IPR011032">
    <property type="entry name" value="GroES-like_sf"/>
</dbReference>
<dbReference type="AlphaFoldDB" id="A0A3S5AKQ5"/>
<keyword evidence="4" id="KW-1185">Reference proteome</keyword>
<dbReference type="InterPro" id="IPR013154">
    <property type="entry name" value="ADH-like_N"/>
</dbReference>
<accession>A0A3S5AKQ5</accession>
<keyword evidence="1" id="KW-0560">Oxidoreductase</keyword>
<evidence type="ECO:0000313" key="3">
    <source>
        <dbReference type="EMBL" id="VEL26239.1"/>
    </source>
</evidence>
<dbReference type="PANTHER" id="PTHR44054">
    <property type="entry name" value="SYNAPTIC VESICLE MEMBRANE PROTEIN VAT-1 HOMOLOG-LIKE"/>
    <property type="match status" value="1"/>
</dbReference>
<dbReference type="Proteomes" id="UP000784294">
    <property type="component" value="Unassembled WGS sequence"/>
</dbReference>
<comment type="caution">
    <text evidence="3">The sequence shown here is derived from an EMBL/GenBank/DDBJ whole genome shotgun (WGS) entry which is preliminary data.</text>
</comment>
<evidence type="ECO:0000313" key="4">
    <source>
        <dbReference type="Proteomes" id="UP000784294"/>
    </source>
</evidence>
<evidence type="ECO:0000259" key="2">
    <source>
        <dbReference type="Pfam" id="PF08240"/>
    </source>
</evidence>
<dbReference type="EMBL" id="CAAALY010078957">
    <property type="protein sequence ID" value="VEL26239.1"/>
    <property type="molecule type" value="Genomic_DNA"/>
</dbReference>
<dbReference type="Pfam" id="PF08240">
    <property type="entry name" value="ADH_N"/>
    <property type="match status" value="1"/>
</dbReference>
<proteinExistence type="predicted"/>
<dbReference type="Gene3D" id="3.90.180.10">
    <property type="entry name" value="Medium-chain alcohol dehydrogenases, catalytic domain"/>
    <property type="match status" value="1"/>
</dbReference>
<gene>
    <name evidence="3" type="ORF">PXEA_LOCUS19679</name>
</gene>
<dbReference type="GO" id="GO:0016491">
    <property type="term" value="F:oxidoreductase activity"/>
    <property type="evidence" value="ECO:0007669"/>
    <property type="project" value="UniProtKB-KW"/>
</dbReference>
<name>A0A3S5AKQ5_9PLAT</name>
<dbReference type="PANTHER" id="PTHR44054:SF1">
    <property type="entry name" value="SYNAPTIC VESICLE MEMBRANE PROTEIN VAT-1 HOMOLOG"/>
    <property type="match status" value="1"/>
</dbReference>
<organism evidence="3 4">
    <name type="scientific">Protopolystoma xenopodis</name>
    <dbReference type="NCBI Taxonomy" id="117903"/>
    <lineage>
        <taxon>Eukaryota</taxon>
        <taxon>Metazoa</taxon>
        <taxon>Spiralia</taxon>
        <taxon>Lophotrochozoa</taxon>
        <taxon>Platyhelminthes</taxon>
        <taxon>Monogenea</taxon>
        <taxon>Polyopisthocotylea</taxon>
        <taxon>Polystomatidea</taxon>
        <taxon>Polystomatidae</taxon>
        <taxon>Protopolystoma</taxon>
    </lineage>
</organism>
<reference evidence="3" key="1">
    <citation type="submission" date="2018-11" db="EMBL/GenBank/DDBJ databases">
        <authorList>
            <consortium name="Pathogen Informatics"/>
        </authorList>
    </citation>
    <scope>NUCLEOTIDE SEQUENCE</scope>
</reference>
<sequence length="164" mass="18662">MCVLGVNRAKEGVKSRTVPGFTFNSRLVLQAPHKTRLSDSWHHRSRLHVIKTSPSLCYSLFSLSGINFLDLMIRQGLADTLLKPPFVMGSECAGIIEEVGESVQQFKLTEYSPKKIVDFAASHYDYAQGFLILNIFWVPKRIEYFQYTFRSIVLANLAWPMCSP</sequence>
<dbReference type="OrthoDB" id="203908at2759"/>
<dbReference type="SUPFAM" id="SSF50129">
    <property type="entry name" value="GroES-like"/>
    <property type="match status" value="1"/>
</dbReference>
<dbReference type="InterPro" id="IPR052100">
    <property type="entry name" value="SV-ATPase_mito-regulator"/>
</dbReference>
<feature type="domain" description="Alcohol dehydrogenase-like N-terminal" evidence="2">
    <location>
        <begin position="63"/>
        <end position="107"/>
    </location>
</feature>